<accession>A0A1I2AB59</accession>
<evidence type="ECO:0000313" key="2">
    <source>
        <dbReference type="Proteomes" id="UP000198855"/>
    </source>
</evidence>
<dbReference type="AlphaFoldDB" id="A0A1I2AB59"/>
<keyword evidence="2" id="KW-1185">Reference proteome</keyword>
<protein>
    <submittedName>
        <fullName evidence="1">Uncharacterized protein</fullName>
    </submittedName>
</protein>
<gene>
    <name evidence="1" type="ORF">SAMN05216378_3031</name>
</gene>
<sequence length="98" mass="10805">MFQFVGFIFIILGIVNRNSLIPLKNKGSQMNGCPLLLFKNKIVGRNRGNGTPEESLCFRSSFLSESIKRSPLLALCFTRNIVQGKVQAAATEGDPFPT</sequence>
<dbReference type="EMBL" id="FOMT01000003">
    <property type="protein sequence ID" value="SFE41264.1"/>
    <property type="molecule type" value="Genomic_DNA"/>
</dbReference>
<evidence type="ECO:0000313" key="1">
    <source>
        <dbReference type="EMBL" id="SFE41264.1"/>
    </source>
</evidence>
<organism evidence="1 2">
    <name type="scientific">Paenibacillus catalpae</name>
    <dbReference type="NCBI Taxonomy" id="1045775"/>
    <lineage>
        <taxon>Bacteria</taxon>
        <taxon>Bacillati</taxon>
        <taxon>Bacillota</taxon>
        <taxon>Bacilli</taxon>
        <taxon>Bacillales</taxon>
        <taxon>Paenibacillaceae</taxon>
        <taxon>Paenibacillus</taxon>
    </lineage>
</organism>
<proteinExistence type="predicted"/>
<reference evidence="2" key="1">
    <citation type="submission" date="2016-10" db="EMBL/GenBank/DDBJ databases">
        <authorList>
            <person name="Varghese N."/>
            <person name="Submissions S."/>
        </authorList>
    </citation>
    <scope>NUCLEOTIDE SEQUENCE [LARGE SCALE GENOMIC DNA]</scope>
    <source>
        <strain evidence="2">CGMCC 1.10784</strain>
    </source>
</reference>
<dbReference type="Proteomes" id="UP000198855">
    <property type="component" value="Unassembled WGS sequence"/>
</dbReference>
<name>A0A1I2AB59_9BACL</name>